<evidence type="ECO:0000313" key="3">
    <source>
        <dbReference type="EMBL" id="MBA5635991.1"/>
    </source>
</evidence>
<comment type="caution">
    <text evidence="3">The sequence shown here is derived from an EMBL/GenBank/DDBJ whole genome shotgun (WGS) entry which is preliminary data.</text>
</comment>
<dbReference type="EMBL" id="JACEZT010000001">
    <property type="protein sequence ID" value="MBA5635991.1"/>
    <property type="molecule type" value="Genomic_DNA"/>
</dbReference>
<keyword evidence="4" id="KW-1185">Reference proteome</keyword>
<keyword evidence="2" id="KW-0812">Transmembrane</keyword>
<keyword evidence="2" id="KW-1133">Transmembrane helix</keyword>
<dbReference type="Proteomes" id="UP000534388">
    <property type="component" value="Unassembled WGS sequence"/>
</dbReference>
<gene>
    <name evidence="3" type="ORF">H3H37_02875</name>
</gene>
<evidence type="ECO:0000256" key="1">
    <source>
        <dbReference type="SAM" id="MobiDB-lite"/>
    </source>
</evidence>
<dbReference type="AlphaFoldDB" id="A0A7W2EP36"/>
<feature type="transmembrane region" description="Helical" evidence="2">
    <location>
        <begin position="12"/>
        <end position="37"/>
    </location>
</feature>
<feature type="region of interest" description="Disordered" evidence="1">
    <location>
        <begin position="57"/>
        <end position="78"/>
    </location>
</feature>
<protein>
    <submittedName>
        <fullName evidence="3">Uncharacterized protein</fullName>
    </submittedName>
</protein>
<sequence>MNPPPTDRRRGAPLWLTISLALVLKGALLFWLWHAFFAHPQAQHMRMPTAQVQQHLLDGAPASLPASPTSEMKNDSAR</sequence>
<keyword evidence="2" id="KW-0472">Membrane</keyword>
<reference evidence="3 4" key="1">
    <citation type="submission" date="2020-07" db="EMBL/GenBank/DDBJ databases">
        <title>Novel species isolated from subtropical streams in China.</title>
        <authorList>
            <person name="Lu H."/>
        </authorList>
    </citation>
    <scope>NUCLEOTIDE SEQUENCE [LARGE SCALE GENOMIC DNA]</scope>
    <source>
        <strain evidence="3 4">LX20W</strain>
    </source>
</reference>
<accession>A0A7W2EP36</accession>
<organism evidence="3 4">
    <name type="scientific">Rugamonas brunnea</name>
    <dbReference type="NCBI Taxonomy" id="2758569"/>
    <lineage>
        <taxon>Bacteria</taxon>
        <taxon>Pseudomonadati</taxon>
        <taxon>Pseudomonadota</taxon>
        <taxon>Betaproteobacteria</taxon>
        <taxon>Burkholderiales</taxon>
        <taxon>Oxalobacteraceae</taxon>
        <taxon>Telluria group</taxon>
        <taxon>Rugamonas</taxon>
    </lineage>
</organism>
<dbReference type="InterPro" id="IPR054636">
    <property type="entry name" value="CydP"/>
</dbReference>
<evidence type="ECO:0000256" key="2">
    <source>
        <dbReference type="SAM" id="Phobius"/>
    </source>
</evidence>
<name>A0A7W2EP36_9BURK</name>
<proteinExistence type="predicted"/>
<evidence type="ECO:0000313" key="4">
    <source>
        <dbReference type="Proteomes" id="UP000534388"/>
    </source>
</evidence>
<dbReference type="RefSeq" id="WP_182159991.1">
    <property type="nucleotide sequence ID" value="NZ_JACEZT010000001.1"/>
</dbReference>
<dbReference type="NCBIfam" id="NF045611">
    <property type="entry name" value="small_CydP"/>
    <property type="match status" value="1"/>
</dbReference>